<evidence type="ECO:0000256" key="6">
    <source>
        <dbReference type="PIRSR" id="PIRSR001221-2"/>
    </source>
</evidence>
<dbReference type="EC" id="3.5.1.4" evidence="3"/>
<keyword evidence="9" id="KW-1185">Reference proteome</keyword>
<dbReference type="InterPro" id="IPR036928">
    <property type="entry name" value="AS_sf"/>
</dbReference>
<accession>A0AAV9MVJ3</accession>
<dbReference type="InterPro" id="IPR020556">
    <property type="entry name" value="Amidase_CS"/>
</dbReference>
<dbReference type="SUPFAM" id="SSF75304">
    <property type="entry name" value="Amidase signature (AS) enzymes"/>
    <property type="match status" value="1"/>
</dbReference>
<comment type="caution">
    <text evidence="8">The sequence shown here is derived from an EMBL/GenBank/DDBJ whole genome shotgun (WGS) entry which is preliminary data.</text>
</comment>
<feature type="binding site" evidence="6">
    <location>
        <begin position="240"/>
        <end position="243"/>
    </location>
    <ligand>
        <name>substrate</name>
    </ligand>
</feature>
<dbReference type="Pfam" id="PF01425">
    <property type="entry name" value="Amidase"/>
    <property type="match status" value="1"/>
</dbReference>
<evidence type="ECO:0000256" key="1">
    <source>
        <dbReference type="ARBA" id="ARBA00001311"/>
    </source>
</evidence>
<dbReference type="AlphaFoldDB" id="A0AAV9MVJ3"/>
<dbReference type="Proteomes" id="UP001358417">
    <property type="component" value="Unassembled WGS sequence"/>
</dbReference>
<feature type="binding site" evidence="6">
    <location>
        <position position="193"/>
    </location>
    <ligand>
        <name>substrate</name>
    </ligand>
</feature>
<evidence type="ECO:0000313" key="9">
    <source>
        <dbReference type="Proteomes" id="UP001358417"/>
    </source>
</evidence>
<gene>
    <name evidence="8" type="ORF">LTR84_010639</name>
</gene>
<dbReference type="PANTHER" id="PTHR46072">
    <property type="entry name" value="AMIDASE-RELATED-RELATED"/>
    <property type="match status" value="1"/>
</dbReference>
<dbReference type="GeneID" id="89978795"/>
<reference evidence="8 9" key="1">
    <citation type="submission" date="2023-08" db="EMBL/GenBank/DDBJ databases">
        <title>Black Yeasts Isolated from many extreme environments.</title>
        <authorList>
            <person name="Coleine C."/>
            <person name="Stajich J.E."/>
            <person name="Selbmann L."/>
        </authorList>
    </citation>
    <scope>NUCLEOTIDE SEQUENCE [LARGE SCALE GENOMIC DNA]</scope>
    <source>
        <strain evidence="8 9">CCFEE 5792</strain>
    </source>
</reference>
<feature type="active site" description="Charge relay system" evidence="5">
    <location>
        <position position="135"/>
    </location>
</feature>
<evidence type="ECO:0000256" key="5">
    <source>
        <dbReference type="PIRSR" id="PIRSR001221-1"/>
    </source>
</evidence>
<dbReference type="GO" id="GO:0004040">
    <property type="term" value="F:amidase activity"/>
    <property type="evidence" value="ECO:0007669"/>
    <property type="project" value="UniProtKB-EC"/>
</dbReference>
<name>A0AAV9MVJ3_9EURO</name>
<dbReference type="EMBL" id="JAVRRD010000046">
    <property type="protein sequence ID" value="KAK5044625.1"/>
    <property type="molecule type" value="Genomic_DNA"/>
</dbReference>
<dbReference type="PIRSF" id="PIRSF001221">
    <property type="entry name" value="Amidase_fungi"/>
    <property type="match status" value="1"/>
</dbReference>
<comment type="similarity">
    <text evidence="2">Belongs to the amidase family.</text>
</comment>
<feature type="domain" description="Amidase" evidence="7">
    <location>
        <begin position="79"/>
        <end position="555"/>
    </location>
</feature>
<dbReference type="PROSITE" id="PS00571">
    <property type="entry name" value="AMIDASES"/>
    <property type="match status" value="1"/>
</dbReference>
<dbReference type="Gene3D" id="3.90.1300.10">
    <property type="entry name" value="Amidase signature (AS) domain"/>
    <property type="match status" value="1"/>
</dbReference>
<dbReference type="RefSeq" id="XP_064700281.1">
    <property type="nucleotide sequence ID" value="XM_064854174.1"/>
</dbReference>
<feature type="binding site" evidence="6">
    <location>
        <position position="219"/>
    </location>
    <ligand>
        <name>substrate</name>
    </ligand>
</feature>
<dbReference type="PANTHER" id="PTHR46072:SF7">
    <property type="entry name" value="AMIDASE"/>
    <property type="match status" value="1"/>
</dbReference>
<evidence type="ECO:0000256" key="3">
    <source>
        <dbReference type="ARBA" id="ARBA00012922"/>
    </source>
</evidence>
<sequence>MGSQGSDWVTLASAKRNAILEQVPNKWKISGSVPSPKELPDVTGKVIQQYLSPHEIEITETNAIGIVEKTRSGQWTSVEVTKAFCHRAAIAHQLVNCLHETFFDAAIETAQELDAYLATHKKPIGALHGLPVSLKDQFHVKGVETTMGYVGWIGTFEGIKDDPRRKTFESELVRELRALGAVLFCKTSVPTTLMTTETVNNIIDYTWNPQNRLLSSGGSSGGEAALIALKGSPGGFGTDIGGSVRIPASYNGLWALRPSGRLPYEGVATSIDGQNTVLSVVGPLSSSIGGITLLFKSILSQHPWHHDPSVPEMPWRESIVEETLRLIAESKSTARGGLAFGVLRHDNIVHPTPPVSRALDSVIEVLRKEGHEIIEWKPPSHQLGAEILMEALTVDGGADVRFHLGLSGEPQPEQIAVNRPPGKQKTVLEVAAINIAKRNYQKAYLEYWNSTKQLTSRGRPIDAVICPVTAHSAVVPNKSRSMEYTLVPSLLDYTAVVMPVTEVKSQVDFAPDELSRAYLSEADKLTQHEYDPEVSNGSPVGVQLIGRRFEEEKILTLAEYVHAQLKGR</sequence>
<evidence type="ECO:0000256" key="4">
    <source>
        <dbReference type="ARBA" id="ARBA00022801"/>
    </source>
</evidence>
<evidence type="ECO:0000259" key="7">
    <source>
        <dbReference type="Pfam" id="PF01425"/>
    </source>
</evidence>
<comment type="catalytic activity">
    <reaction evidence="1">
        <text>a monocarboxylic acid amide + H2O = a monocarboxylate + NH4(+)</text>
        <dbReference type="Rhea" id="RHEA:12020"/>
        <dbReference type="ChEBI" id="CHEBI:15377"/>
        <dbReference type="ChEBI" id="CHEBI:28938"/>
        <dbReference type="ChEBI" id="CHEBI:35757"/>
        <dbReference type="ChEBI" id="CHEBI:83628"/>
        <dbReference type="EC" id="3.5.1.4"/>
    </reaction>
</comment>
<proteinExistence type="inferred from homology"/>
<evidence type="ECO:0000313" key="8">
    <source>
        <dbReference type="EMBL" id="KAK5044625.1"/>
    </source>
</evidence>
<protein>
    <recommendedName>
        <fullName evidence="3">amidase</fullName>
        <ecNumber evidence="3">3.5.1.4</ecNumber>
    </recommendedName>
</protein>
<dbReference type="InterPro" id="IPR023631">
    <property type="entry name" value="Amidase_dom"/>
</dbReference>
<evidence type="ECO:0000256" key="2">
    <source>
        <dbReference type="ARBA" id="ARBA00009199"/>
    </source>
</evidence>
<keyword evidence="4" id="KW-0378">Hydrolase</keyword>
<feature type="active site" description="Acyl-ester intermediate" evidence="5">
    <location>
        <position position="243"/>
    </location>
</feature>
<organism evidence="8 9">
    <name type="scientific">Exophiala bonariae</name>
    <dbReference type="NCBI Taxonomy" id="1690606"/>
    <lineage>
        <taxon>Eukaryota</taxon>
        <taxon>Fungi</taxon>
        <taxon>Dikarya</taxon>
        <taxon>Ascomycota</taxon>
        <taxon>Pezizomycotina</taxon>
        <taxon>Eurotiomycetes</taxon>
        <taxon>Chaetothyriomycetidae</taxon>
        <taxon>Chaetothyriales</taxon>
        <taxon>Herpotrichiellaceae</taxon>
        <taxon>Exophiala</taxon>
    </lineage>
</organism>
<feature type="active site" description="Charge relay system" evidence="5">
    <location>
        <position position="219"/>
    </location>
</feature>